<dbReference type="InterPro" id="IPR020590">
    <property type="entry name" value="Guanylate_kinase_CS"/>
</dbReference>
<dbReference type="InterPro" id="IPR008144">
    <property type="entry name" value="Guanylate_kin-like_dom"/>
</dbReference>
<protein>
    <recommendedName>
        <fullName evidence="6">Guanylate kinase-like domain-containing protein</fullName>
    </recommendedName>
</protein>
<dbReference type="EMBL" id="LSDG01000019">
    <property type="protein sequence ID" value="KXB67402.1"/>
    <property type="molecule type" value="Genomic_DNA"/>
</dbReference>
<dbReference type="Pfam" id="PF00625">
    <property type="entry name" value="Guanylate_kin"/>
    <property type="match status" value="1"/>
</dbReference>
<dbReference type="Gene3D" id="3.40.50.300">
    <property type="entry name" value="P-loop containing nucleotide triphosphate hydrolases"/>
    <property type="match status" value="1"/>
</dbReference>
<evidence type="ECO:0000256" key="4">
    <source>
        <dbReference type="ARBA" id="ARBA00022777"/>
    </source>
</evidence>
<dbReference type="GO" id="GO:0005829">
    <property type="term" value="C:cytosol"/>
    <property type="evidence" value="ECO:0007669"/>
    <property type="project" value="TreeGrafter"/>
</dbReference>
<name>A0A134AI49_9FIRM</name>
<dbReference type="PATRIC" id="fig|755172.3.peg.565"/>
<dbReference type="PANTHER" id="PTHR23117">
    <property type="entry name" value="GUANYLATE KINASE-RELATED"/>
    <property type="match status" value="1"/>
</dbReference>
<keyword evidence="8" id="KW-1185">Reference proteome</keyword>
<comment type="catalytic activity">
    <reaction evidence="5">
        <text>GMP + ATP = GDP + ADP</text>
        <dbReference type="Rhea" id="RHEA:20780"/>
        <dbReference type="ChEBI" id="CHEBI:30616"/>
        <dbReference type="ChEBI" id="CHEBI:58115"/>
        <dbReference type="ChEBI" id="CHEBI:58189"/>
        <dbReference type="ChEBI" id="CHEBI:456216"/>
        <dbReference type="EC" id="2.7.4.8"/>
    </reaction>
</comment>
<comment type="caution">
    <text evidence="7">The sequence shown here is derived from an EMBL/GenBank/DDBJ whole genome shotgun (WGS) entry which is preliminary data.</text>
</comment>
<evidence type="ECO:0000256" key="1">
    <source>
        <dbReference type="ARBA" id="ARBA00003531"/>
    </source>
</evidence>
<organism evidence="7 8">
    <name type="scientific">Aedoeadaptatus coxii</name>
    <dbReference type="NCBI Taxonomy" id="755172"/>
    <lineage>
        <taxon>Bacteria</taxon>
        <taxon>Bacillati</taxon>
        <taxon>Bacillota</taxon>
        <taxon>Tissierellia</taxon>
        <taxon>Tissierellales</taxon>
        <taxon>Peptoniphilaceae</taxon>
        <taxon>Aedoeadaptatus</taxon>
    </lineage>
</organism>
<dbReference type="PANTHER" id="PTHR23117:SF13">
    <property type="entry name" value="GUANYLATE KINASE"/>
    <property type="match status" value="1"/>
</dbReference>
<evidence type="ECO:0000256" key="3">
    <source>
        <dbReference type="ARBA" id="ARBA00022679"/>
    </source>
</evidence>
<dbReference type="Proteomes" id="UP000070442">
    <property type="component" value="Unassembled WGS sequence"/>
</dbReference>
<dbReference type="RefSeq" id="WP_068367150.1">
    <property type="nucleotide sequence ID" value="NZ_KQ960171.1"/>
</dbReference>
<dbReference type="AlphaFoldDB" id="A0A134AI49"/>
<comment type="similarity">
    <text evidence="2">Belongs to the guanylate kinase family.</text>
</comment>
<dbReference type="OrthoDB" id="1033810at2"/>
<dbReference type="PROSITE" id="PS00856">
    <property type="entry name" value="GUANYLATE_KINASE_1"/>
    <property type="match status" value="1"/>
</dbReference>
<evidence type="ECO:0000256" key="2">
    <source>
        <dbReference type="ARBA" id="ARBA00005790"/>
    </source>
</evidence>
<accession>A0A134AI49</accession>
<gene>
    <name evidence="7" type="ORF">HMPREF1863_00592</name>
</gene>
<dbReference type="SUPFAM" id="SSF52540">
    <property type="entry name" value="P-loop containing nucleoside triphosphate hydrolases"/>
    <property type="match status" value="1"/>
</dbReference>
<keyword evidence="3" id="KW-0808">Transferase</keyword>
<dbReference type="CDD" id="cd00071">
    <property type="entry name" value="GMPK"/>
    <property type="match status" value="1"/>
</dbReference>
<reference evidence="8" key="1">
    <citation type="submission" date="2016-01" db="EMBL/GenBank/DDBJ databases">
        <authorList>
            <person name="Mitreva M."/>
            <person name="Pepin K.H."/>
            <person name="Mihindukulasuriya K.A."/>
            <person name="Fulton R."/>
            <person name="Fronick C."/>
            <person name="O'Laughlin M."/>
            <person name="Miner T."/>
            <person name="Herter B."/>
            <person name="Rosa B.A."/>
            <person name="Cordes M."/>
            <person name="Tomlinson C."/>
            <person name="Wollam A."/>
            <person name="Palsikar V.B."/>
            <person name="Mardis E.R."/>
            <person name="Wilson R.K."/>
        </authorList>
    </citation>
    <scope>NUCLEOTIDE SEQUENCE [LARGE SCALE GENOMIC DNA]</scope>
    <source>
        <strain evidence="8">DNF00729</strain>
    </source>
</reference>
<evidence type="ECO:0000313" key="7">
    <source>
        <dbReference type="EMBL" id="KXB67402.1"/>
    </source>
</evidence>
<dbReference type="SMART" id="SM00072">
    <property type="entry name" value="GuKc"/>
    <property type="match status" value="1"/>
</dbReference>
<evidence type="ECO:0000256" key="5">
    <source>
        <dbReference type="ARBA" id="ARBA00048594"/>
    </source>
</evidence>
<sequence length="169" mass="19008">MLFVLLGPSGSGKTTQAKKLAELPHFHKIITATTRPARPSEKDGRDYYFLSDTGYDEKLKRGELLAPTQIHGARYGIPKEDLLALAQSNHRHGVVVLDDRGAKELRALGAIAIALTLPEAERHRRLERRKEKGRFQKEETDFIADDTLSSEGNVEDVFSHLKNCVEKYL</sequence>
<dbReference type="STRING" id="755172.HMPREF1863_00592"/>
<dbReference type="GO" id="GO:0004385">
    <property type="term" value="F:GMP kinase activity"/>
    <property type="evidence" value="ECO:0007669"/>
    <property type="project" value="UniProtKB-EC"/>
</dbReference>
<feature type="domain" description="Guanylate kinase-like" evidence="6">
    <location>
        <begin position="1"/>
        <end position="169"/>
    </location>
</feature>
<evidence type="ECO:0000259" key="6">
    <source>
        <dbReference type="PROSITE" id="PS50052"/>
    </source>
</evidence>
<dbReference type="PROSITE" id="PS50052">
    <property type="entry name" value="GUANYLATE_KINASE_2"/>
    <property type="match status" value="1"/>
</dbReference>
<proteinExistence type="inferred from homology"/>
<keyword evidence="4" id="KW-0418">Kinase</keyword>
<dbReference type="InterPro" id="IPR027417">
    <property type="entry name" value="P-loop_NTPase"/>
</dbReference>
<evidence type="ECO:0000313" key="8">
    <source>
        <dbReference type="Proteomes" id="UP000070442"/>
    </source>
</evidence>
<dbReference type="InterPro" id="IPR008145">
    <property type="entry name" value="GK/Ca_channel_bsu"/>
</dbReference>
<comment type="function">
    <text evidence="1">Essential for recycling GMP and indirectly, cGMP.</text>
</comment>